<organism evidence="1 2">
    <name type="scientific">Stentor coeruleus</name>
    <dbReference type="NCBI Taxonomy" id="5963"/>
    <lineage>
        <taxon>Eukaryota</taxon>
        <taxon>Sar</taxon>
        <taxon>Alveolata</taxon>
        <taxon>Ciliophora</taxon>
        <taxon>Postciliodesmatophora</taxon>
        <taxon>Heterotrichea</taxon>
        <taxon>Heterotrichida</taxon>
        <taxon>Stentoridae</taxon>
        <taxon>Stentor</taxon>
    </lineage>
</organism>
<reference evidence="1 2" key="1">
    <citation type="submission" date="2016-11" db="EMBL/GenBank/DDBJ databases">
        <title>The macronuclear genome of Stentor coeruleus: a giant cell with tiny introns.</title>
        <authorList>
            <person name="Slabodnick M."/>
            <person name="Ruby J.G."/>
            <person name="Reiff S.B."/>
            <person name="Swart E.C."/>
            <person name="Gosai S."/>
            <person name="Prabakaran S."/>
            <person name="Witkowska E."/>
            <person name="Larue G.E."/>
            <person name="Fisher S."/>
            <person name="Freeman R.M."/>
            <person name="Gunawardena J."/>
            <person name="Chu W."/>
            <person name="Stover N.A."/>
            <person name="Gregory B.D."/>
            <person name="Nowacki M."/>
            <person name="Derisi J."/>
            <person name="Roy S.W."/>
            <person name="Marshall W.F."/>
            <person name="Sood P."/>
        </authorList>
    </citation>
    <scope>NUCLEOTIDE SEQUENCE [LARGE SCALE GENOMIC DNA]</scope>
    <source>
        <strain evidence="1">WM001</strain>
    </source>
</reference>
<keyword evidence="2" id="KW-1185">Reference proteome</keyword>
<evidence type="ECO:0000313" key="2">
    <source>
        <dbReference type="Proteomes" id="UP000187209"/>
    </source>
</evidence>
<proteinExistence type="predicted"/>
<dbReference type="AlphaFoldDB" id="A0A1R2AR65"/>
<gene>
    <name evidence="1" type="ORF">SteCoe_35929</name>
</gene>
<sequence length="670" mass="78331">MNIYGCMICGGEENNYSLMEYCSDYHIYHKTCISKLVENKKYTPQCLNCFIHTISYIDKCDNCLFCDSYLPNCPFKINMCKACEERFISIDSMSNCTYCGKIHTMSIKRCSNCRTCQGELYETRKGIFICEICTGNSYNYNQEKNLTVSNIQYMPSIKQQEELLYEESLKRGESGKCVLCKVYDKDSFILCPKGYYYCKTCRNNGDFTGVRNDCNCSSCKEILSLVDVMNIPKILGQPSKEYKEICSVCNSYKVYNYISQCKNKKLYCPTCLELSNHKITKICFCTYCQNLSKGIFPRFIISCSICSEKSLFNYKSLCYKKFYYCINCLNSRSKEISFKCQCEYCVVISNPFFRPKCSICKTNEQVLNEFVCQNRNFYCEICCGQESFQRILSVCKCDACVELCNFLFTNYMGKKCEICEEKFLAREESACLCQFYYCFKCCVNKAYEISQICNCDWCANIMNKNLSQNHDLYGVIACMICLNTYYWNISDICTRGHFYCYNCLNEYKINVDLVKCTSNYCIRIKEKWSKILNKKEKIILGNISENCLICKKIGIFECKKRHKLCDKCIFEGNLRRLNKICDKINQHRYKEIDEKFWYRCGFKGCKDCVIVPSELMFLKYDAYLSIDNSEILRNIFAYLDGIKVRCFACQLNVVAGKVRIRIQIGCRCKC</sequence>
<name>A0A1R2AR65_9CILI</name>
<accession>A0A1R2AR65</accession>
<protein>
    <submittedName>
        <fullName evidence="1">Uncharacterized protein</fullName>
    </submittedName>
</protein>
<dbReference type="Proteomes" id="UP000187209">
    <property type="component" value="Unassembled WGS sequence"/>
</dbReference>
<evidence type="ECO:0000313" key="1">
    <source>
        <dbReference type="EMBL" id="OMJ67021.1"/>
    </source>
</evidence>
<comment type="caution">
    <text evidence="1">The sequence shown here is derived from an EMBL/GenBank/DDBJ whole genome shotgun (WGS) entry which is preliminary data.</text>
</comment>
<dbReference type="EMBL" id="MPUH01001580">
    <property type="protein sequence ID" value="OMJ67021.1"/>
    <property type="molecule type" value="Genomic_DNA"/>
</dbReference>